<evidence type="ECO:0000256" key="2">
    <source>
        <dbReference type="ARBA" id="ARBA00023125"/>
    </source>
</evidence>
<comment type="caution">
    <text evidence="5">The sequence shown here is derived from an EMBL/GenBank/DDBJ whole genome shotgun (WGS) entry which is preliminary data.</text>
</comment>
<reference evidence="5" key="1">
    <citation type="submission" date="2021-02" db="EMBL/GenBank/DDBJ databases">
        <authorList>
            <person name="Nowell W R."/>
        </authorList>
    </citation>
    <scope>NUCLEOTIDE SEQUENCE</scope>
</reference>
<dbReference type="PRINTS" id="PR00454">
    <property type="entry name" value="ETSDOMAIN"/>
</dbReference>
<keyword evidence="3" id="KW-0539">Nucleus</keyword>
<evidence type="ECO:0000313" key="5">
    <source>
        <dbReference type="EMBL" id="CAF1013578.1"/>
    </source>
</evidence>
<dbReference type="GO" id="GO:0030154">
    <property type="term" value="P:cell differentiation"/>
    <property type="evidence" value="ECO:0007669"/>
    <property type="project" value="TreeGrafter"/>
</dbReference>
<evidence type="ECO:0000313" key="6">
    <source>
        <dbReference type="Proteomes" id="UP000663828"/>
    </source>
</evidence>
<comment type="similarity">
    <text evidence="1 3">Belongs to the ETS family.</text>
</comment>
<dbReference type="Pfam" id="PF00178">
    <property type="entry name" value="Ets"/>
    <property type="match status" value="1"/>
</dbReference>
<evidence type="ECO:0000256" key="3">
    <source>
        <dbReference type="RuleBase" id="RU004019"/>
    </source>
</evidence>
<protein>
    <recommendedName>
        <fullName evidence="4">ETS domain-containing protein</fullName>
    </recommendedName>
</protein>
<evidence type="ECO:0000259" key="4">
    <source>
        <dbReference type="PROSITE" id="PS50061"/>
    </source>
</evidence>
<dbReference type="AlphaFoldDB" id="A0A814HSJ5"/>
<keyword evidence="6" id="KW-1185">Reference proteome</keyword>
<dbReference type="PANTHER" id="PTHR11849">
    <property type="entry name" value="ETS"/>
    <property type="match status" value="1"/>
</dbReference>
<dbReference type="InterPro" id="IPR000418">
    <property type="entry name" value="Ets_dom"/>
</dbReference>
<sequence>MDSTTFSPSTTPEIDSVEALLDFIDSHPMGPENWIDFGAVDIEETLFDPTEWLIHPDPNEKVRAPKLYEFLVLLLNNERYSAYASWIDKEEGVFEIHNPAQVVKLWEKVKSRKAKQKMNFDTFSRGIRMYYAKGDMIPTYTRYTYRFASTK</sequence>
<dbReference type="SMART" id="SM00413">
    <property type="entry name" value="ETS"/>
    <property type="match status" value="1"/>
</dbReference>
<name>A0A814HSJ5_ADIRI</name>
<dbReference type="InterPro" id="IPR036390">
    <property type="entry name" value="WH_DNA-bd_sf"/>
</dbReference>
<dbReference type="Proteomes" id="UP000663828">
    <property type="component" value="Unassembled WGS sequence"/>
</dbReference>
<dbReference type="InterPro" id="IPR036388">
    <property type="entry name" value="WH-like_DNA-bd_sf"/>
</dbReference>
<feature type="domain" description="ETS" evidence="4">
    <location>
        <begin position="65"/>
        <end position="148"/>
    </location>
</feature>
<dbReference type="EMBL" id="CAJNOR010000815">
    <property type="protein sequence ID" value="CAF1013578.1"/>
    <property type="molecule type" value="Genomic_DNA"/>
</dbReference>
<dbReference type="InterPro" id="IPR046328">
    <property type="entry name" value="ETS_fam"/>
</dbReference>
<dbReference type="GO" id="GO:0005634">
    <property type="term" value="C:nucleus"/>
    <property type="evidence" value="ECO:0007669"/>
    <property type="project" value="UniProtKB-SubCell"/>
</dbReference>
<dbReference type="SUPFAM" id="SSF46785">
    <property type="entry name" value="Winged helix' DNA-binding domain"/>
    <property type="match status" value="1"/>
</dbReference>
<gene>
    <name evidence="5" type="ORF">XAT740_LOCUS13852</name>
</gene>
<dbReference type="GO" id="GO:0043565">
    <property type="term" value="F:sequence-specific DNA binding"/>
    <property type="evidence" value="ECO:0007669"/>
    <property type="project" value="InterPro"/>
</dbReference>
<keyword evidence="2 3" id="KW-0238">DNA-binding</keyword>
<dbReference type="GO" id="GO:0000981">
    <property type="term" value="F:DNA-binding transcription factor activity, RNA polymerase II-specific"/>
    <property type="evidence" value="ECO:0007669"/>
    <property type="project" value="TreeGrafter"/>
</dbReference>
<dbReference type="Gene3D" id="1.10.10.10">
    <property type="entry name" value="Winged helix-like DNA-binding domain superfamily/Winged helix DNA-binding domain"/>
    <property type="match status" value="1"/>
</dbReference>
<proteinExistence type="inferred from homology"/>
<dbReference type="PROSITE" id="PS50061">
    <property type="entry name" value="ETS_DOMAIN_3"/>
    <property type="match status" value="1"/>
</dbReference>
<dbReference type="PANTHER" id="PTHR11849:SF133">
    <property type="entry name" value="ETS DOMAIN-CONTAINING PROTEIN"/>
    <property type="match status" value="1"/>
</dbReference>
<dbReference type="PROSITE" id="PS00345">
    <property type="entry name" value="ETS_DOMAIN_1"/>
    <property type="match status" value="1"/>
</dbReference>
<accession>A0A814HSJ5</accession>
<comment type="subcellular location">
    <subcellularLocation>
        <location evidence="3">Nucleus</location>
    </subcellularLocation>
</comment>
<organism evidence="5 6">
    <name type="scientific">Adineta ricciae</name>
    <name type="common">Rotifer</name>
    <dbReference type="NCBI Taxonomy" id="249248"/>
    <lineage>
        <taxon>Eukaryota</taxon>
        <taxon>Metazoa</taxon>
        <taxon>Spiralia</taxon>
        <taxon>Gnathifera</taxon>
        <taxon>Rotifera</taxon>
        <taxon>Eurotatoria</taxon>
        <taxon>Bdelloidea</taxon>
        <taxon>Adinetida</taxon>
        <taxon>Adinetidae</taxon>
        <taxon>Adineta</taxon>
    </lineage>
</organism>
<evidence type="ECO:0000256" key="1">
    <source>
        <dbReference type="ARBA" id="ARBA00005562"/>
    </source>
</evidence>